<dbReference type="SUPFAM" id="SSF57567">
    <property type="entry name" value="Serine protease inhibitors"/>
    <property type="match status" value="3"/>
</dbReference>
<proteinExistence type="predicted"/>
<feature type="domain" description="TIL" evidence="5">
    <location>
        <begin position="210"/>
        <end position="272"/>
    </location>
</feature>
<gene>
    <name evidence="7" type="primary">LOC112046981</name>
</gene>
<reference evidence="7" key="1">
    <citation type="submission" date="2025-08" db="UniProtKB">
        <authorList>
            <consortium name="RefSeq"/>
        </authorList>
    </citation>
    <scope>IDENTIFICATION</scope>
</reference>
<name>A0A6J1MYF6_BICAN</name>
<evidence type="ECO:0000259" key="5">
    <source>
        <dbReference type="Pfam" id="PF01826"/>
    </source>
</evidence>
<dbReference type="InterPro" id="IPR051368">
    <property type="entry name" value="SerProtInhib-TIL_Domain"/>
</dbReference>
<dbReference type="Pfam" id="PF01826">
    <property type="entry name" value="TIL"/>
    <property type="match status" value="2"/>
</dbReference>
<dbReference type="RefSeq" id="XP_023939629.1">
    <property type="nucleotide sequence ID" value="XM_024083861.2"/>
</dbReference>
<dbReference type="InterPro" id="IPR002919">
    <property type="entry name" value="TIL_dom"/>
</dbReference>
<dbReference type="KEGG" id="bany:112046981"/>
<keyword evidence="1" id="KW-0646">Protease inhibitor</keyword>
<organism evidence="6 7">
    <name type="scientific">Bicyclus anynana</name>
    <name type="common">Squinting bush brown butterfly</name>
    <dbReference type="NCBI Taxonomy" id="110368"/>
    <lineage>
        <taxon>Eukaryota</taxon>
        <taxon>Metazoa</taxon>
        <taxon>Ecdysozoa</taxon>
        <taxon>Arthropoda</taxon>
        <taxon>Hexapoda</taxon>
        <taxon>Insecta</taxon>
        <taxon>Pterygota</taxon>
        <taxon>Neoptera</taxon>
        <taxon>Endopterygota</taxon>
        <taxon>Lepidoptera</taxon>
        <taxon>Glossata</taxon>
        <taxon>Ditrysia</taxon>
        <taxon>Papilionoidea</taxon>
        <taxon>Nymphalidae</taxon>
        <taxon>Satyrinae</taxon>
        <taxon>Satyrini</taxon>
        <taxon>Mycalesina</taxon>
        <taxon>Bicyclus</taxon>
    </lineage>
</organism>
<dbReference type="GeneID" id="112046981"/>
<dbReference type="Gene3D" id="2.10.25.10">
    <property type="entry name" value="Laminin"/>
    <property type="match status" value="6"/>
</dbReference>
<dbReference type="GO" id="GO:0030414">
    <property type="term" value="F:peptidase inhibitor activity"/>
    <property type="evidence" value="ECO:0007669"/>
    <property type="project" value="UniProtKB-KW"/>
</dbReference>
<protein>
    <submittedName>
        <fullName evidence="7">Balbiani ring protein 3</fullName>
    </submittedName>
</protein>
<feature type="region of interest" description="Disordered" evidence="3">
    <location>
        <begin position="282"/>
        <end position="306"/>
    </location>
</feature>
<keyword evidence="4" id="KW-0732">Signal</keyword>
<feature type="chain" id="PRO_5026891946" evidence="4">
    <location>
        <begin position="24"/>
        <end position="404"/>
    </location>
</feature>
<evidence type="ECO:0000256" key="3">
    <source>
        <dbReference type="SAM" id="MobiDB-lite"/>
    </source>
</evidence>
<keyword evidence="2" id="KW-1015">Disulfide bond</keyword>
<dbReference type="PANTHER" id="PTHR23259">
    <property type="entry name" value="RIDDLE"/>
    <property type="match status" value="1"/>
</dbReference>
<dbReference type="PANTHER" id="PTHR23259:SF70">
    <property type="entry name" value="ACCESSORY GLAND PROTEIN ACP62F-RELATED"/>
    <property type="match status" value="1"/>
</dbReference>
<sequence length="404" mass="44260">MACYRFVVTILVSTSLLITSTEAQCGPNEVERKETDNKSDSCPVPEGQPPNSPANSESNCVCGLLFKRAANGTCIPSRECPPIPCGENEEFDSCPVCSEDCSNKSPDGKRCRFFGKIGITVICQPACRCIANYWRDQYNKCVPFNKCPLCGPNEVEKKETDDESDSCPVPEGQPPNSPVNSESNCVCGPLFKRAANGTCIPSRECPPIPCGENEEFDSCPVCSEDCSNKSPDGKRCRFLGKIGTTVICQPACRCIANYWRDQYNKCVPFNKCPQCGPNEVERKESGDKSDSCPVPEGQPPNSPVNSESNCVCGLMYKRAANGTCIPSRQCPPIPCGENEKFDSCPEVCSDDCSNKSPDGRRCRFIGNALFTVICQPACRCIDYYWRDDCGNCIPYDECPQTSEE</sequence>
<dbReference type="OrthoDB" id="6236007at2759"/>
<feature type="region of interest" description="Disordered" evidence="3">
    <location>
        <begin position="28"/>
        <end position="56"/>
    </location>
</feature>
<dbReference type="AlphaFoldDB" id="A0A6J1MYF6"/>
<dbReference type="Proteomes" id="UP001652582">
    <property type="component" value="Chromosome 10"/>
</dbReference>
<evidence type="ECO:0000256" key="1">
    <source>
        <dbReference type="ARBA" id="ARBA00022690"/>
    </source>
</evidence>
<accession>A0A6J1MYF6</accession>
<dbReference type="InterPro" id="IPR036084">
    <property type="entry name" value="Ser_inhib-like_sf"/>
</dbReference>
<feature type="compositionally biased region" description="Basic and acidic residues" evidence="3">
    <location>
        <begin position="29"/>
        <end position="39"/>
    </location>
</feature>
<evidence type="ECO:0000256" key="2">
    <source>
        <dbReference type="ARBA" id="ARBA00023157"/>
    </source>
</evidence>
<evidence type="ECO:0000256" key="4">
    <source>
        <dbReference type="SAM" id="SignalP"/>
    </source>
</evidence>
<feature type="domain" description="TIL" evidence="5">
    <location>
        <begin position="85"/>
        <end position="147"/>
    </location>
</feature>
<evidence type="ECO:0000313" key="7">
    <source>
        <dbReference type="RefSeq" id="XP_023939629.1"/>
    </source>
</evidence>
<feature type="signal peptide" evidence="4">
    <location>
        <begin position="1"/>
        <end position="23"/>
    </location>
</feature>
<keyword evidence="6" id="KW-1185">Reference proteome</keyword>
<feature type="region of interest" description="Disordered" evidence="3">
    <location>
        <begin position="158"/>
        <end position="181"/>
    </location>
</feature>
<evidence type="ECO:0000313" key="6">
    <source>
        <dbReference type="Proteomes" id="UP001652582"/>
    </source>
</evidence>